<proteinExistence type="predicted"/>
<keyword evidence="2" id="KW-1185">Reference proteome</keyword>
<dbReference type="Proteomes" id="UP000267821">
    <property type="component" value="Unassembled WGS sequence"/>
</dbReference>
<accession>A0A3N4LG91</accession>
<gene>
    <name evidence="1" type="ORF">L211DRAFT_520458</name>
</gene>
<evidence type="ECO:0000313" key="2">
    <source>
        <dbReference type="Proteomes" id="UP000267821"/>
    </source>
</evidence>
<evidence type="ECO:0000313" key="1">
    <source>
        <dbReference type="EMBL" id="RPB20462.1"/>
    </source>
</evidence>
<sequence>MPTITLGLEALLYCSLTVPRLTLFVASFSTTVWVSRSTQSCRGTFAGVRNVDVEVQDIESNTNLRRPPYCAYLDAMRRWSSPNLVSCPIILVWGSVQ</sequence>
<name>A0A3N4LG91_9PEZI</name>
<dbReference type="AlphaFoldDB" id="A0A3N4LG91"/>
<protein>
    <submittedName>
        <fullName evidence="1">Uncharacterized protein</fullName>
    </submittedName>
</protein>
<dbReference type="InParanoid" id="A0A3N4LG91"/>
<organism evidence="1 2">
    <name type="scientific">Terfezia boudieri ATCC MYA-4762</name>
    <dbReference type="NCBI Taxonomy" id="1051890"/>
    <lineage>
        <taxon>Eukaryota</taxon>
        <taxon>Fungi</taxon>
        <taxon>Dikarya</taxon>
        <taxon>Ascomycota</taxon>
        <taxon>Pezizomycotina</taxon>
        <taxon>Pezizomycetes</taxon>
        <taxon>Pezizales</taxon>
        <taxon>Pezizaceae</taxon>
        <taxon>Terfezia</taxon>
    </lineage>
</organism>
<dbReference type="EMBL" id="ML121571">
    <property type="protein sequence ID" value="RPB20462.1"/>
    <property type="molecule type" value="Genomic_DNA"/>
</dbReference>
<reference evidence="1 2" key="1">
    <citation type="journal article" date="2018" name="Nat. Ecol. Evol.">
        <title>Pezizomycetes genomes reveal the molecular basis of ectomycorrhizal truffle lifestyle.</title>
        <authorList>
            <person name="Murat C."/>
            <person name="Payen T."/>
            <person name="Noel B."/>
            <person name="Kuo A."/>
            <person name="Morin E."/>
            <person name="Chen J."/>
            <person name="Kohler A."/>
            <person name="Krizsan K."/>
            <person name="Balestrini R."/>
            <person name="Da Silva C."/>
            <person name="Montanini B."/>
            <person name="Hainaut M."/>
            <person name="Levati E."/>
            <person name="Barry K.W."/>
            <person name="Belfiori B."/>
            <person name="Cichocki N."/>
            <person name="Clum A."/>
            <person name="Dockter R.B."/>
            <person name="Fauchery L."/>
            <person name="Guy J."/>
            <person name="Iotti M."/>
            <person name="Le Tacon F."/>
            <person name="Lindquist E.A."/>
            <person name="Lipzen A."/>
            <person name="Malagnac F."/>
            <person name="Mello A."/>
            <person name="Molinier V."/>
            <person name="Miyauchi S."/>
            <person name="Poulain J."/>
            <person name="Riccioni C."/>
            <person name="Rubini A."/>
            <person name="Sitrit Y."/>
            <person name="Splivallo R."/>
            <person name="Traeger S."/>
            <person name="Wang M."/>
            <person name="Zifcakova L."/>
            <person name="Wipf D."/>
            <person name="Zambonelli A."/>
            <person name="Paolocci F."/>
            <person name="Nowrousian M."/>
            <person name="Ottonello S."/>
            <person name="Baldrian P."/>
            <person name="Spatafora J.W."/>
            <person name="Henrissat B."/>
            <person name="Nagy L.G."/>
            <person name="Aury J.M."/>
            <person name="Wincker P."/>
            <person name="Grigoriev I.V."/>
            <person name="Bonfante P."/>
            <person name="Martin F.M."/>
        </authorList>
    </citation>
    <scope>NUCLEOTIDE SEQUENCE [LARGE SCALE GENOMIC DNA]</scope>
    <source>
        <strain evidence="1 2">ATCC MYA-4762</strain>
    </source>
</reference>